<evidence type="ECO:0000256" key="2">
    <source>
        <dbReference type="SAM" id="MobiDB-lite"/>
    </source>
</evidence>
<dbReference type="PROSITE" id="PS00141">
    <property type="entry name" value="ASP_PROTEASE"/>
    <property type="match status" value="1"/>
</dbReference>
<dbReference type="Proteomes" id="UP000887013">
    <property type="component" value="Unassembled WGS sequence"/>
</dbReference>
<evidence type="ECO:0000313" key="6">
    <source>
        <dbReference type="Proteomes" id="UP000887013"/>
    </source>
</evidence>
<dbReference type="InterPro" id="IPR001878">
    <property type="entry name" value="Znf_CCHC"/>
</dbReference>
<sequence length="461" mass="51059">MNHKFNVRGGSTRRTDNSRTFNSATSNDRGEPRCFACNKFGHVLRDCPFPCTLCGESGHTKKYCTKNKNEPRANTLSVCDRESSSPNKYLRTAHINNHEVTALLDTGSSSCLLKESVAANLGLKISPCKTNIFSFGNQLNPVSQSLGATVIDFQIEDVVGKDIYVLIVPDSTQPVDLIVGRPFLDLSYIAYARVGEKLHIDTTNAVLCHNHVECRQHHPGSYCKVIPCLCKTIQVPYNSYIFDSSMKMPKLNACVVSSRSIDPDMPLVPFPWKTLLIVIGVVFLFVTCLMCVKRLAPLIRSMQAKRTTRASRENQGELPEDNTSLFSATPQTNDTTSTLQPRENTSTPINYYYPRGICIFRANPRHIFGTTPRASQISNRAASRARYVTCSQAEGTLSGTLANQDKPPPYETAIQLPPPSYEDVERAILESRNEDYGQTQQVEVHIIPSASIPSPPSSSMS</sequence>
<feature type="region of interest" description="Disordered" evidence="2">
    <location>
        <begin position="303"/>
        <end position="345"/>
    </location>
</feature>
<keyword evidence="1" id="KW-0862">Zinc</keyword>
<dbReference type="Pfam" id="PF00098">
    <property type="entry name" value="zf-CCHC"/>
    <property type="match status" value="1"/>
</dbReference>
<evidence type="ECO:0000313" key="5">
    <source>
        <dbReference type="EMBL" id="GFT58931.1"/>
    </source>
</evidence>
<feature type="domain" description="CCHC-type" evidence="4">
    <location>
        <begin position="33"/>
        <end position="48"/>
    </location>
</feature>
<dbReference type="EMBL" id="BMAW01018553">
    <property type="protein sequence ID" value="GFT58931.1"/>
    <property type="molecule type" value="Genomic_DNA"/>
</dbReference>
<dbReference type="InterPro" id="IPR021109">
    <property type="entry name" value="Peptidase_aspartic_dom_sf"/>
</dbReference>
<feature type="transmembrane region" description="Helical" evidence="3">
    <location>
        <begin position="270"/>
        <end position="292"/>
    </location>
</feature>
<dbReference type="Gene3D" id="2.40.70.10">
    <property type="entry name" value="Acid Proteases"/>
    <property type="match status" value="1"/>
</dbReference>
<dbReference type="GO" id="GO:0003676">
    <property type="term" value="F:nucleic acid binding"/>
    <property type="evidence" value="ECO:0007669"/>
    <property type="project" value="InterPro"/>
</dbReference>
<proteinExistence type="predicted"/>
<keyword evidence="6" id="KW-1185">Reference proteome</keyword>
<name>A0A8X6PDI3_NEPPI</name>
<dbReference type="Gene3D" id="4.10.60.10">
    <property type="entry name" value="Zinc finger, CCHC-type"/>
    <property type="match status" value="1"/>
</dbReference>
<dbReference type="CDD" id="cd00303">
    <property type="entry name" value="retropepsin_like"/>
    <property type="match status" value="1"/>
</dbReference>
<keyword evidence="1" id="KW-0863">Zinc-finger</keyword>
<feature type="compositionally biased region" description="Polar residues" evidence="2">
    <location>
        <begin position="18"/>
        <end position="27"/>
    </location>
</feature>
<feature type="compositionally biased region" description="Polar residues" evidence="2">
    <location>
        <begin position="321"/>
        <end position="345"/>
    </location>
</feature>
<keyword evidence="3" id="KW-0472">Membrane</keyword>
<feature type="region of interest" description="Disordered" evidence="2">
    <location>
        <begin position="1"/>
        <end position="29"/>
    </location>
</feature>
<dbReference type="SMART" id="SM00343">
    <property type="entry name" value="ZnF_C2HC"/>
    <property type="match status" value="2"/>
</dbReference>
<dbReference type="OrthoDB" id="6435513at2759"/>
<protein>
    <recommendedName>
        <fullName evidence="4">CCHC-type domain-containing protein</fullName>
    </recommendedName>
</protein>
<dbReference type="GO" id="GO:0006508">
    <property type="term" value="P:proteolysis"/>
    <property type="evidence" value="ECO:0007669"/>
    <property type="project" value="InterPro"/>
</dbReference>
<reference evidence="5" key="1">
    <citation type="submission" date="2020-08" db="EMBL/GenBank/DDBJ databases">
        <title>Multicomponent nature underlies the extraordinary mechanical properties of spider dragline silk.</title>
        <authorList>
            <person name="Kono N."/>
            <person name="Nakamura H."/>
            <person name="Mori M."/>
            <person name="Yoshida Y."/>
            <person name="Ohtoshi R."/>
            <person name="Malay A.D."/>
            <person name="Moran D.A.P."/>
            <person name="Tomita M."/>
            <person name="Numata K."/>
            <person name="Arakawa K."/>
        </authorList>
    </citation>
    <scope>NUCLEOTIDE SEQUENCE</scope>
</reference>
<gene>
    <name evidence="5" type="primary">AVEN_77945_1</name>
    <name evidence="5" type="ORF">NPIL_153141</name>
</gene>
<dbReference type="InterPro" id="IPR036875">
    <property type="entry name" value="Znf_CCHC_sf"/>
</dbReference>
<dbReference type="SUPFAM" id="SSF50630">
    <property type="entry name" value="Acid proteases"/>
    <property type="match status" value="1"/>
</dbReference>
<evidence type="ECO:0000256" key="3">
    <source>
        <dbReference type="SAM" id="Phobius"/>
    </source>
</evidence>
<dbReference type="Pfam" id="PF13650">
    <property type="entry name" value="Asp_protease_2"/>
    <property type="match status" value="1"/>
</dbReference>
<dbReference type="GO" id="GO:0004190">
    <property type="term" value="F:aspartic-type endopeptidase activity"/>
    <property type="evidence" value="ECO:0007669"/>
    <property type="project" value="InterPro"/>
</dbReference>
<evidence type="ECO:0000256" key="1">
    <source>
        <dbReference type="PROSITE-ProRule" id="PRU00047"/>
    </source>
</evidence>
<keyword evidence="1" id="KW-0479">Metal-binding</keyword>
<dbReference type="SUPFAM" id="SSF57756">
    <property type="entry name" value="Retrovirus zinc finger-like domains"/>
    <property type="match status" value="1"/>
</dbReference>
<accession>A0A8X6PDI3</accession>
<dbReference type="AlphaFoldDB" id="A0A8X6PDI3"/>
<keyword evidence="3" id="KW-0812">Transmembrane</keyword>
<organism evidence="5 6">
    <name type="scientific">Nephila pilipes</name>
    <name type="common">Giant wood spider</name>
    <name type="synonym">Nephila maculata</name>
    <dbReference type="NCBI Taxonomy" id="299642"/>
    <lineage>
        <taxon>Eukaryota</taxon>
        <taxon>Metazoa</taxon>
        <taxon>Ecdysozoa</taxon>
        <taxon>Arthropoda</taxon>
        <taxon>Chelicerata</taxon>
        <taxon>Arachnida</taxon>
        <taxon>Araneae</taxon>
        <taxon>Araneomorphae</taxon>
        <taxon>Entelegynae</taxon>
        <taxon>Araneoidea</taxon>
        <taxon>Nephilidae</taxon>
        <taxon>Nephila</taxon>
    </lineage>
</organism>
<keyword evidence="3" id="KW-1133">Transmembrane helix</keyword>
<dbReference type="GO" id="GO:0008270">
    <property type="term" value="F:zinc ion binding"/>
    <property type="evidence" value="ECO:0007669"/>
    <property type="project" value="UniProtKB-KW"/>
</dbReference>
<dbReference type="InterPro" id="IPR001969">
    <property type="entry name" value="Aspartic_peptidase_AS"/>
</dbReference>
<comment type="caution">
    <text evidence="5">The sequence shown here is derived from an EMBL/GenBank/DDBJ whole genome shotgun (WGS) entry which is preliminary data.</text>
</comment>
<evidence type="ECO:0000259" key="4">
    <source>
        <dbReference type="PROSITE" id="PS50158"/>
    </source>
</evidence>
<dbReference type="PROSITE" id="PS50158">
    <property type="entry name" value="ZF_CCHC"/>
    <property type="match status" value="1"/>
</dbReference>